<proteinExistence type="inferred from homology"/>
<evidence type="ECO:0000256" key="1">
    <source>
        <dbReference type="ARBA" id="ARBA00009477"/>
    </source>
</evidence>
<dbReference type="Gene3D" id="2.40.50.100">
    <property type="match status" value="1"/>
</dbReference>
<dbReference type="PANTHER" id="PTHR30469:SF15">
    <property type="entry name" value="HLYD FAMILY OF SECRETION PROTEINS"/>
    <property type="match status" value="1"/>
</dbReference>
<organism evidence="2 3">
    <name type="scientific">Corticibacter populi</name>
    <dbReference type="NCBI Taxonomy" id="1550736"/>
    <lineage>
        <taxon>Bacteria</taxon>
        <taxon>Pseudomonadati</taxon>
        <taxon>Pseudomonadota</taxon>
        <taxon>Betaproteobacteria</taxon>
        <taxon>Burkholderiales</taxon>
        <taxon>Comamonadaceae</taxon>
        <taxon>Corticibacter</taxon>
    </lineage>
</organism>
<comment type="similarity">
    <text evidence="1">Belongs to the membrane fusion protein (MFP) (TC 8.A.1) family.</text>
</comment>
<dbReference type="SUPFAM" id="SSF111369">
    <property type="entry name" value="HlyD-like secretion proteins"/>
    <property type="match status" value="1"/>
</dbReference>
<accession>A0A3M6QV11</accession>
<dbReference type="NCBIfam" id="TIGR01730">
    <property type="entry name" value="RND_mfp"/>
    <property type="match status" value="1"/>
</dbReference>
<comment type="caution">
    <text evidence="2">The sequence shown here is derived from an EMBL/GenBank/DDBJ whole genome shotgun (WGS) entry which is preliminary data.</text>
</comment>
<dbReference type="Gene3D" id="2.40.30.170">
    <property type="match status" value="1"/>
</dbReference>
<evidence type="ECO:0000313" key="2">
    <source>
        <dbReference type="EMBL" id="RMX06860.1"/>
    </source>
</evidence>
<reference evidence="2 3" key="1">
    <citation type="submission" date="2018-10" db="EMBL/GenBank/DDBJ databases">
        <title>Draft genome of Cortibacter populi DSM10536.</title>
        <authorList>
            <person name="Bernier A.-M."/>
            <person name="Bernard K."/>
        </authorList>
    </citation>
    <scope>NUCLEOTIDE SEQUENCE [LARGE SCALE GENOMIC DNA]</scope>
    <source>
        <strain evidence="2 3">DSM 105136</strain>
    </source>
</reference>
<dbReference type="GO" id="GO:1990281">
    <property type="term" value="C:efflux pump complex"/>
    <property type="evidence" value="ECO:0007669"/>
    <property type="project" value="TreeGrafter"/>
</dbReference>
<dbReference type="Gene3D" id="1.10.287.470">
    <property type="entry name" value="Helix hairpin bin"/>
    <property type="match status" value="1"/>
</dbReference>
<sequence length="275" mass="28946">MTMTQAPDTTFPSGSWVDIAAVSLLLTVVLTQPVAAQQSASASAELPGTGGTRAQLVAVRHAVISSELAAKISSLPVREGQAFRKGDTLVAYDCSLNRARLERATQAEAAAREKLDVAEQLDRLGSISQGDVAQARAAVAVAKAESSVERVMVRRCIISAPFAGRVGETYVRAAEHVAEGKELLSIYDDSAFEVETIVPSRWLAWLKPGYPMQVVIDETGQTYTAKVARIAGAVDPVSQSVKVIGHLDNQRAQDAAPLLPGMSGSVLVAAPDTAP</sequence>
<dbReference type="EMBL" id="RDQO01000002">
    <property type="protein sequence ID" value="RMX06860.1"/>
    <property type="molecule type" value="Genomic_DNA"/>
</dbReference>
<dbReference type="GO" id="GO:0015562">
    <property type="term" value="F:efflux transmembrane transporter activity"/>
    <property type="evidence" value="ECO:0007669"/>
    <property type="project" value="TreeGrafter"/>
</dbReference>
<keyword evidence="3" id="KW-1185">Reference proteome</keyword>
<dbReference type="PANTHER" id="PTHR30469">
    <property type="entry name" value="MULTIDRUG RESISTANCE PROTEIN MDTA"/>
    <property type="match status" value="1"/>
</dbReference>
<dbReference type="AlphaFoldDB" id="A0A3M6QV11"/>
<evidence type="ECO:0000313" key="3">
    <source>
        <dbReference type="Proteomes" id="UP000278006"/>
    </source>
</evidence>
<dbReference type="InterPro" id="IPR006143">
    <property type="entry name" value="RND_pump_MFP"/>
</dbReference>
<name>A0A3M6QV11_9BURK</name>
<dbReference type="Proteomes" id="UP000278006">
    <property type="component" value="Unassembled WGS sequence"/>
</dbReference>
<gene>
    <name evidence="2" type="ORF">D8I35_10235</name>
</gene>
<dbReference type="OrthoDB" id="9778796at2"/>
<protein>
    <submittedName>
        <fullName evidence="2">Efflux RND transporter periplasmic adaptor subunit</fullName>
    </submittedName>
</protein>